<evidence type="ECO:0000259" key="6">
    <source>
        <dbReference type="Pfam" id="PF14833"/>
    </source>
</evidence>
<dbReference type="GO" id="GO:0050661">
    <property type="term" value="F:NADP binding"/>
    <property type="evidence" value="ECO:0007669"/>
    <property type="project" value="InterPro"/>
</dbReference>
<proteinExistence type="inferred from homology"/>
<dbReference type="SUPFAM" id="SSF51735">
    <property type="entry name" value="NAD(P)-binding Rossmann-fold domains"/>
    <property type="match status" value="1"/>
</dbReference>
<dbReference type="InterPro" id="IPR006115">
    <property type="entry name" value="6PGDH_NADP-bd"/>
</dbReference>
<dbReference type="PANTHER" id="PTHR43580:SF2">
    <property type="entry name" value="CYTOKINE-LIKE NUCLEAR FACTOR N-PAC"/>
    <property type="match status" value="1"/>
</dbReference>
<feature type="domain" description="3-hydroxyisobutyrate dehydrogenase-like NAD-binding" evidence="6">
    <location>
        <begin position="167"/>
        <end position="284"/>
    </location>
</feature>
<dbReference type="InterPro" id="IPR008927">
    <property type="entry name" value="6-PGluconate_DH-like_C_sf"/>
</dbReference>
<dbReference type="InterPro" id="IPR013328">
    <property type="entry name" value="6PGD_dom2"/>
</dbReference>
<dbReference type="SUPFAM" id="SSF48179">
    <property type="entry name" value="6-phosphogluconate dehydrogenase C-terminal domain-like"/>
    <property type="match status" value="1"/>
</dbReference>
<evidence type="ECO:0000256" key="1">
    <source>
        <dbReference type="ARBA" id="ARBA00009080"/>
    </source>
</evidence>
<protein>
    <submittedName>
        <fullName evidence="7">NAD(P)-dependent oxidoreductase</fullName>
    </submittedName>
</protein>
<comment type="similarity">
    <text evidence="1">Belongs to the HIBADH-related family.</text>
</comment>
<dbReference type="AlphaFoldDB" id="A0A4P6JHY5"/>
<name>A0A4P6JHY5_KTERU</name>
<dbReference type="KEGG" id="kbs:EPA93_00510"/>
<keyword evidence="8" id="KW-1185">Reference proteome</keyword>
<evidence type="ECO:0000313" key="8">
    <source>
        <dbReference type="Proteomes" id="UP000290365"/>
    </source>
</evidence>
<accession>A0A4P6JHY5</accession>
<dbReference type="RefSeq" id="WP_129885152.1">
    <property type="nucleotide sequence ID" value="NZ_CP035758.1"/>
</dbReference>
<dbReference type="Gene3D" id="1.10.1040.10">
    <property type="entry name" value="N-(1-d-carboxylethyl)-l-norvaline Dehydrogenase, domain 2"/>
    <property type="match status" value="1"/>
</dbReference>
<dbReference type="InterPro" id="IPR051265">
    <property type="entry name" value="HIBADH-related_NP60_sf"/>
</dbReference>
<evidence type="ECO:0000313" key="7">
    <source>
        <dbReference type="EMBL" id="QBD74553.1"/>
    </source>
</evidence>
<dbReference type="OrthoDB" id="9786703at2"/>
<dbReference type="Pfam" id="PF14833">
    <property type="entry name" value="NAD_binding_11"/>
    <property type="match status" value="1"/>
</dbReference>
<dbReference type="InterPro" id="IPR015815">
    <property type="entry name" value="HIBADH-related"/>
</dbReference>
<dbReference type="PIRSF" id="PIRSF000103">
    <property type="entry name" value="HIBADH"/>
    <property type="match status" value="1"/>
</dbReference>
<evidence type="ECO:0000256" key="2">
    <source>
        <dbReference type="ARBA" id="ARBA00023002"/>
    </source>
</evidence>
<keyword evidence="3" id="KW-0520">NAD</keyword>
<reference evidence="7 8" key="1">
    <citation type="submission" date="2019-01" db="EMBL/GenBank/DDBJ databases">
        <title>Ktedonosporobacter rubrisoli SCAWS-G2.</title>
        <authorList>
            <person name="Huang Y."/>
            <person name="Yan B."/>
        </authorList>
    </citation>
    <scope>NUCLEOTIDE SEQUENCE [LARGE SCALE GENOMIC DNA]</scope>
    <source>
        <strain evidence="7 8">SCAWS-G2</strain>
    </source>
</reference>
<feature type="active site" evidence="4">
    <location>
        <position position="171"/>
    </location>
</feature>
<dbReference type="Gene3D" id="3.40.50.720">
    <property type="entry name" value="NAD(P)-binding Rossmann-like Domain"/>
    <property type="match status" value="1"/>
</dbReference>
<evidence type="ECO:0000259" key="5">
    <source>
        <dbReference type="Pfam" id="PF03446"/>
    </source>
</evidence>
<dbReference type="Proteomes" id="UP000290365">
    <property type="component" value="Chromosome"/>
</dbReference>
<dbReference type="PANTHER" id="PTHR43580">
    <property type="entry name" value="OXIDOREDUCTASE GLYR1-RELATED"/>
    <property type="match status" value="1"/>
</dbReference>
<dbReference type="InterPro" id="IPR036291">
    <property type="entry name" value="NAD(P)-bd_dom_sf"/>
</dbReference>
<dbReference type="GO" id="GO:0016491">
    <property type="term" value="F:oxidoreductase activity"/>
    <property type="evidence" value="ECO:0007669"/>
    <property type="project" value="UniProtKB-KW"/>
</dbReference>
<dbReference type="GO" id="GO:0051287">
    <property type="term" value="F:NAD binding"/>
    <property type="evidence" value="ECO:0007669"/>
    <property type="project" value="InterPro"/>
</dbReference>
<organism evidence="7 8">
    <name type="scientific">Ktedonosporobacter rubrisoli</name>
    <dbReference type="NCBI Taxonomy" id="2509675"/>
    <lineage>
        <taxon>Bacteria</taxon>
        <taxon>Bacillati</taxon>
        <taxon>Chloroflexota</taxon>
        <taxon>Ktedonobacteria</taxon>
        <taxon>Ktedonobacterales</taxon>
        <taxon>Ktedonosporobacteraceae</taxon>
        <taxon>Ktedonosporobacter</taxon>
    </lineage>
</organism>
<evidence type="ECO:0000256" key="3">
    <source>
        <dbReference type="ARBA" id="ARBA00023027"/>
    </source>
</evidence>
<dbReference type="Pfam" id="PF03446">
    <property type="entry name" value="NAD_binding_2"/>
    <property type="match status" value="1"/>
</dbReference>
<sequence>MAKLGFIGLGAMGGRIAKRLLEAGHVVIGYNRTQAKAQWLLDAGMQWGQTPRAVAEMAEISFSMLTDTNALENVVNGSEGILAGLRAGKIYVDMSTVSPKASQEIAGRVAAQGASMLDAPVSGSPITLEAGQLAIMVGGEKEIFEKVKPILLDIGPKVNYVGANGLALAMKIAINLSLPVQLLAFSEGVVLAEKVGIPRETAMEVWLNTVLASPSLKYRTPFILKKPDEVMFNVNMMQKDLVLAQEMGRSLDVPLPTVAAANEMLTIARAMGWGQEDFAILFKVLAHLAGIESQETQNS</sequence>
<evidence type="ECO:0000256" key="4">
    <source>
        <dbReference type="PIRSR" id="PIRSR000103-1"/>
    </source>
</evidence>
<keyword evidence="2" id="KW-0560">Oxidoreductase</keyword>
<feature type="domain" description="6-phosphogluconate dehydrogenase NADP-binding" evidence="5">
    <location>
        <begin position="3"/>
        <end position="162"/>
    </location>
</feature>
<dbReference type="EMBL" id="CP035758">
    <property type="protein sequence ID" value="QBD74553.1"/>
    <property type="molecule type" value="Genomic_DNA"/>
</dbReference>
<dbReference type="InterPro" id="IPR029154">
    <property type="entry name" value="HIBADH-like_NADP-bd"/>
</dbReference>
<gene>
    <name evidence="7" type="ORF">EPA93_00510</name>
</gene>